<evidence type="ECO:0000313" key="2">
    <source>
        <dbReference type="Proteomes" id="UP000536604"/>
    </source>
</evidence>
<name>A0A841IMR9_9ACTN</name>
<dbReference type="Pfam" id="PF10094">
    <property type="entry name" value="DUF2332"/>
    <property type="match status" value="1"/>
</dbReference>
<protein>
    <recommendedName>
        <fullName evidence="3">DUF2332 domain-containing protein</fullName>
    </recommendedName>
</protein>
<reference evidence="1 2" key="1">
    <citation type="submission" date="2020-08" db="EMBL/GenBank/DDBJ databases">
        <title>Genomic Encyclopedia of Type Strains, Phase III (KMG-III): the genomes of soil and plant-associated and newly described type strains.</title>
        <authorList>
            <person name="Whitman W."/>
        </authorList>
    </citation>
    <scope>NUCLEOTIDE SEQUENCE [LARGE SCALE GENOMIC DNA]</scope>
    <source>
        <strain evidence="1 2">CECT 8712</strain>
    </source>
</reference>
<comment type="caution">
    <text evidence="1">The sequence shown here is derived from an EMBL/GenBank/DDBJ whole genome shotgun (WGS) entry which is preliminary data.</text>
</comment>
<dbReference type="Proteomes" id="UP000536604">
    <property type="component" value="Unassembled WGS sequence"/>
</dbReference>
<evidence type="ECO:0008006" key="3">
    <source>
        <dbReference type="Google" id="ProtNLM"/>
    </source>
</evidence>
<proteinExistence type="predicted"/>
<dbReference type="EMBL" id="JACHJO010000005">
    <property type="protein sequence ID" value="MBB6120027.1"/>
    <property type="molecule type" value="Genomic_DNA"/>
</dbReference>
<dbReference type="AlphaFoldDB" id="A0A841IMR9"/>
<gene>
    <name evidence="1" type="ORF">FHS13_001978</name>
</gene>
<dbReference type="RefSeq" id="WP_184290660.1">
    <property type="nucleotide sequence ID" value="NZ_JACHJO010000005.1"/>
</dbReference>
<accession>A0A841IMR9</accession>
<organism evidence="1 2">
    <name type="scientific">Nocardiopsis algeriensis</name>
    <dbReference type="NCBI Taxonomy" id="1478215"/>
    <lineage>
        <taxon>Bacteria</taxon>
        <taxon>Bacillati</taxon>
        <taxon>Actinomycetota</taxon>
        <taxon>Actinomycetes</taxon>
        <taxon>Streptosporangiales</taxon>
        <taxon>Nocardiopsidaceae</taxon>
        <taxon>Nocardiopsis</taxon>
    </lineage>
</organism>
<evidence type="ECO:0000313" key="1">
    <source>
        <dbReference type="EMBL" id="MBB6120027.1"/>
    </source>
</evidence>
<dbReference type="InterPro" id="IPR011200">
    <property type="entry name" value="UCP012608"/>
</dbReference>
<keyword evidence="2" id="KW-1185">Reference proteome</keyword>
<sequence>MEHVAEDGAGVDEVARWWRRFADQYAQGDAPAYARIARALAEDGQVLARMMELPAGNKRQPNLVLGAVRFLDGPVQEWPAFREFVLGNWKRVRAVVLERWTQTNEVRRCATLLPVLGMVEGPLALLEVGASAGLCLYPDRYRYVFDGRHEVGPADSPVVLECATSGGAPLPERVPQVVWRAGVDLHPLDAGDERDVRWLESLIWPGPHEDERRERLRRAARVAAAEPAHMVAGDLVECLEQVAARAPEGATLVVFHSAALAYVGAAGRDEFVRAVRALPGHWISNEGWRVFPDQEGARPRDDGDFTVSLDGRVVGFAGPHGQYLHWAGGR</sequence>